<dbReference type="InterPro" id="IPR011204">
    <property type="entry name" value="Virulence_RhuM-like"/>
</dbReference>
<dbReference type="PANTHER" id="PTHR35810">
    <property type="entry name" value="CYTOPLASMIC PROTEIN-RELATED"/>
    <property type="match status" value="1"/>
</dbReference>
<accession>T1D6J5</accession>
<dbReference type="AlphaFoldDB" id="T1D6J5"/>
<dbReference type="PANTHER" id="PTHR35810:SF1">
    <property type="entry name" value="CYTOPLASMIC PROTEIN"/>
    <property type="match status" value="1"/>
</dbReference>
<keyword evidence="1" id="KW-0238">DNA-binding</keyword>
<evidence type="ECO:0000313" key="1">
    <source>
        <dbReference type="EMBL" id="EQD77044.1"/>
    </source>
</evidence>
<comment type="caution">
    <text evidence="1">The sequence shown here is derived from an EMBL/GenBank/DDBJ whole genome shotgun (WGS) entry which is preliminary data.</text>
</comment>
<reference evidence="1" key="1">
    <citation type="submission" date="2013-08" db="EMBL/GenBank/DDBJ databases">
        <authorList>
            <person name="Mendez C."/>
            <person name="Richter M."/>
            <person name="Ferrer M."/>
            <person name="Sanchez J."/>
        </authorList>
    </citation>
    <scope>NUCLEOTIDE SEQUENCE</scope>
</reference>
<protein>
    <submittedName>
        <fullName evidence="1">DNA-binding protein</fullName>
    </submittedName>
</protein>
<dbReference type="Pfam" id="PF13310">
    <property type="entry name" value="Virulence_RhuM"/>
    <property type="match status" value="1"/>
</dbReference>
<reference evidence="1" key="2">
    <citation type="journal article" date="2014" name="ISME J.">
        <title>Microbial stratification in low pH oxic and suboxic macroscopic growths along an acid mine drainage.</title>
        <authorList>
            <person name="Mendez-Garcia C."/>
            <person name="Mesa V."/>
            <person name="Sprenger R.R."/>
            <person name="Richter M."/>
            <person name="Diez M.S."/>
            <person name="Solano J."/>
            <person name="Bargiela R."/>
            <person name="Golyshina O.V."/>
            <person name="Manteca A."/>
            <person name="Ramos J.L."/>
            <person name="Gallego J.R."/>
            <person name="Llorente I."/>
            <person name="Martins Dos Santos V.A."/>
            <person name="Jensen O.N."/>
            <person name="Pelaez A.I."/>
            <person name="Sanchez J."/>
            <person name="Ferrer M."/>
        </authorList>
    </citation>
    <scope>NUCLEOTIDE SEQUENCE</scope>
</reference>
<dbReference type="EMBL" id="AUZY01000896">
    <property type="protein sequence ID" value="EQD77044.1"/>
    <property type="molecule type" value="Genomic_DNA"/>
</dbReference>
<dbReference type="GO" id="GO:0003677">
    <property type="term" value="F:DNA binding"/>
    <property type="evidence" value="ECO:0007669"/>
    <property type="project" value="UniProtKB-KW"/>
</dbReference>
<sequence>MNRKRPGGAKTVELAGGELVLYRTEDAGSRIEVRLQDGDGWLTQAQMADLFQTSVPNVNIHLKAIYAESEPSEAATIKDYLIVRPEGQRRVARSVLHYSLDAILAVRYRVRSPRGTQFNEDQAWQKVGKQDINRSVNTTTARSSFQLVKQEPQAMTL</sequence>
<organism evidence="1">
    <name type="scientific">mine drainage metagenome</name>
    <dbReference type="NCBI Taxonomy" id="410659"/>
    <lineage>
        <taxon>unclassified sequences</taxon>
        <taxon>metagenomes</taxon>
        <taxon>ecological metagenomes</taxon>
    </lineage>
</organism>
<name>T1D6J5_9ZZZZ</name>
<proteinExistence type="predicted"/>
<gene>
    <name evidence="1" type="ORF">B1B_01289</name>
</gene>